<comment type="caution">
    <text evidence="2">The sequence shown here is derived from an EMBL/GenBank/DDBJ whole genome shotgun (WGS) entry which is preliminary data.</text>
</comment>
<evidence type="ECO:0000313" key="2">
    <source>
        <dbReference type="EMBL" id="KAF4684197.1"/>
    </source>
</evidence>
<sequence>MALRLIIFVSFVAVLANGCGKGDTTNPTPCPTTMKPTPCPTTTIRSTSGYPVRYVNKHSGKFAYKRSQPAYARVAFLAPYDTSLGMFSVEYADGTSYQTGWFDLHPNKEDPASIHAVRNLALRGTPIMLACWDTSCMSQRPHHGERLRVLYS</sequence>
<gene>
    <name evidence="2" type="ORF">FOZ60_008141</name>
</gene>
<protein>
    <submittedName>
        <fullName evidence="2">Uncharacterized protein</fullName>
    </submittedName>
</protein>
<dbReference type="EMBL" id="JABANP010000324">
    <property type="protein sequence ID" value="KAF4684197.1"/>
    <property type="molecule type" value="Genomic_DNA"/>
</dbReference>
<proteinExistence type="predicted"/>
<name>A0A7J6NLA4_PEROL</name>
<feature type="chain" id="PRO_5029875636" evidence="1">
    <location>
        <begin position="17"/>
        <end position="152"/>
    </location>
</feature>
<evidence type="ECO:0000313" key="3">
    <source>
        <dbReference type="Proteomes" id="UP000541610"/>
    </source>
</evidence>
<dbReference type="AlphaFoldDB" id="A0A7J6NLA4"/>
<evidence type="ECO:0000256" key="1">
    <source>
        <dbReference type="SAM" id="SignalP"/>
    </source>
</evidence>
<feature type="signal peptide" evidence="1">
    <location>
        <begin position="1"/>
        <end position="16"/>
    </location>
</feature>
<dbReference type="Proteomes" id="UP000541610">
    <property type="component" value="Unassembled WGS sequence"/>
</dbReference>
<accession>A0A7J6NLA4</accession>
<reference evidence="2 3" key="1">
    <citation type="submission" date="2020-04" db="EMBL/GenBank/DDBJ databases">
        <title>Perkinsus olseni comparative genomics.</title>
        <authorList>
            <person name="Bogema D.R."/>
        </authorList>
    </citation>
    <scope>NUCLEOTIDE SEQUENCE [LARGE SCALE GENOMIC DNA]</scope>
    <source>
        <strain evidence="2">00978-12</strain>
    </source>
</reference>
<organism evidence="2 3">
    <name type="scientific">Perkinsus olseni</name>
    <name type="common">Perkinsus atlanticus</name>
    <dbReference type="NCBI Taxonomy" id="32597"/>
    <lineage>
        <taxon>Eukaryota</taxon>
        <taxon>Sar</taxon>
        <taxon>Alveolata</taxon>
        <taxon>Perkinsozoa</taxon>
        <taxon>Perkinsea</taxon>
        <taxon>Perkinsida</taxon>
        <taxon>Perkinsidae</taxon>
        <taxon>Perkinsus</taxon>
    </lineage>
</organism>
<keyword evidence="1" id="KW-0732">Signal</keyword>